<reference evidence="4 5" key="1">
    <citation type="submission" date="2020-08" db="EMBL/GenBank/DDBJ databases">
        <title>Plant Genome Project.</title>
        <authorList>
            <person name="Zhang R.-G."/>
        </authorList>
    </citation>
    <scope>NUCLEOTIDE SEQUENCE [LARGE SCALE GENOMIC DNA]</scope>
    <source>
        <tissue evidence="4">Rhizome</tissue>
    </source>
</reference>
<evidence type="ECO:0000256" key="1">
    <source>
        <dbReference type="ARBA" id="ARBA00022737"/>
    </source>
</evidence>
<organism evidence="4 5">
    <name type="scientific">Zingiber officinale</name>
    <name type="common">Ginger</name>
    <name type="synonym">Amomum zingiber</name>
    <dbReference type="NCBI Taxonomy" id="94328"/>
    <lineage>
        <taxon>Eukaryota</taxon>
        <taxon>Viridiplantae</taxon>
        <taxon>Streptophyta</taxon>
        <taxon>Embryophyta</taxon>
        <taxon>Tracheophyta</taxon>
        <taxon>Spermatophyta</taxon>
        <taxon>Magnoliopsida</taxon>
        <taxon>Liliopsida</taxon>
        <taxon>Zingiberales</taxon>
        <taxon>Zingiberaceae</taxon>
        <taxon>Zingiber</taxon>
    </lineage>
</organism>
<feature type="region of interest" description="Disordered" evidence="2">
    <location>
        <begin position="45"/>
        <end position="67"/>
    </location>
</feature>
<protein>
    <recommendedName>
        <fullName evidence="3">SAM domain-containing protein</fullName>
    </recommendedName>
</protein>
<evidence type="ECO:0000313" key="4">
    <source>
        <dbReference type="EMBL" id="KAG6534803.1"/>
    </source>
</evidence>
<dbReference type="PROSITE" id="PS50105">
    <property type="entry name" value="SAM_DOMAIN"/>
    <property type="match status" value="1"/>
</dbReference>
<keyword evidence="5" id="KW-1185">Reference proteome</keyword>
<feature type="compositionally biased region" description="Basic and acidic residues" evidence="2">
    <location>
        <begin position="129"/>
        <end position="138"/>
    </location>
</feature>
<dbReference type="EMBL" id="JACMSC010000002">
    <property type="protein sequence ID" value="KAG6534803.1"/>
    <property type="molecule type" value="Genomic_DNA"/>
</dbReference>
<sequence>MSARSQVTITLGQSGQVVKRVRPISDDDLHALGGKRSVRERLESNMNNSNSRGGHYENKRQRTEGHTERFIDKKPRGEQIESCAYLNVGKDDLRWKLVKKNLSRRRHLVTEGRDIDLRERLSRSIHTSSRSDAREQPKESSASSLGRRIPNARSADKLLELDSHRKSYSIALDKPRNNSPDRFINVPRHMFHSRRYGELQHASGMRSLDASRPSYLTNSLVGDTSRSLTYISKTTPVDKARPVVETPAPGAIVHRSKLGPGEPLTVGDMLKSLGLGKYFILFQAEEVDMTALRQMRDNDLKELGIPMGPRKKILLAVLSHTRQQQQQHR</sequence>
<accession>A0A8J5HWI6</accession>
<dbReference type="InterPro" id="IPR001660">
    <property type="entry name" value="SAM"/>
</dbReference>
<proteinExistence type="predicted"/>
<dbReference type="Proteomes" id="UP000734854">
    <property type="component" value="Unassembled WGS sequence"/>
</dbReference>
<dbReference type="AlphaFoldDB" id="A0A8J5HWI6"/>
<keyword evidence="1" id="KW-0677">Repeat</keyword>
<feature type="domain" description="SAM" evidence="3">
    <location>
        <begin position="261"/>
        <end position="324"/>
    </location>
</feature>
<dbReference type="PANTHER" id="PTHR10627:SF74">
    <property type="entry name" value="OS08G0526500 PROTEIN"/>
    <property type="match status" value="1"/>
</dbReference>
<feature type="region of interest" description="Disordered" evidence="2">
    <location>
        <begin position="125"/>
        <end position="160"/>
    </location>
</feature>
<dbReference type="SMART" id="SM00454">
    <property type="entry name" value="SAM"/>
    <property type="match status" value="1"/>
</dbReference>
<name>A0A8J5HWI6_ZINOF</name>
<gene>
    <name evidence="4" type="ORF">ZIOFF_008707</name>
</gene>
<evidence type="ECO:0000256" key="2">
    <source>
        <dbReference type="SAM" id="MobiDB-lite"/>
    </source>
</evidence>
<dbReference type="OrthoDB" id="76949at2759"/>
<evidence type="ECO:0000259" key="3">
    <source>
        <dbReference type="PROSITE" id="PS50105"/>
    </source>
</evidence>
<evidence type="ECO:0000313" key="5">
    <source>
        <dbReference type="Proteomes" id="UP000734854"/>
    </source>
</evidence>
<dbReference type="Pfam" id="PF00536">
    <property type="entry name" value="SAM_1"/>
    <property type="match status" value="1"/>
</dbReference>
<dbReference type="PANTHER" id="PTHR10627">
    <property type="entry name" value="SCP160"/>
    <property type="match status" value="1"/>
</dbReference>
<feature type="compositionally biased region" description="Basic and acidic residues" evidence="2">
    <location>
        <begin position="54"/>
        <end position="67"/>
    </location>
</feature>
<comment type="caution">
    <text evidence="4">The sequence shown here is derived from an EMBL/GenBank/DDBJ whole genome shotgun (WGS) entry which is preliminary data.</text>
</comment>